<feature type="transmembrane region" description="Helical" evidence="11">
    <location>
        <begin position="397"/>
        <end position="423"/>
    </location>
</feature>
<evidence type="ECO:0000313" key="15">
    <source>
        <dbReference type="Proteomes" id="UP000887572"/>
    </source>
</evidence>
<evidence type="ECO:0000256" key="6">
    <source>
        <dbReference type="ARBA" id="ARBA00023136"/>
    </source>
</evidence>
<keyword evidence="4 11" id="KW-0812">Transmembrane</keyword>
<reference evidence="16" key="1">
    <citation type="submission" date="2022-11" db="UniProtKB">
        <authorList>
            <consortium name="WormBaseParasite"/>
        </authorList>
    </citation>
    <scope>IDENTIFICATION</scope>
</reference>
<dbReference type="Pfam" id="PF01534">
    <property type="entry name" value="Frizzled"/>
    <property type="match status" value="1"/>
</dbReference>
<evidence type="ECO:0000256" key="4">
    <source>
        <dbReference type="ARBA" id="ARBA00022692"/>
    </source>
</evidence>
<dbReference type="GO" id="GO:0060070">
    <property type="term" value="P:canonical Wnt signaling pathway"/>
    <property type="evidence" value="ECO:0007669"/>
    <property type="project" value="TreeGrafter"/>
</dbReference>
<feature type="disulfide bond" evidence="9">
    <location>
        <begin position="91"/>
        <end position="129"/>
    </location>
</feature>
<feature type="disulfide bond" evidence="9">
    <location>
        <begin position="122"/>
        <end position="146"/>
    </location>
</feature>
<dbReference type="GO" id="GO:0004888">
    <property type="term" value="F:transmembrane signaling receptor activity"/>
    <property type="evidence" value="ECO:0007669"/>
    <property type="project" value="InterPro"/>
</dbReference>
<feature type="transmembrane region" description="Helical" evidence="11">
    <location>
        <begin position="255"/>
        <end position="271"/>
    </location>
</feature>
<dbReference type="InterPro" id="IPR017981">
    <property type="entry name" value="GPCR_2-like_7TM"/>
</dbReference>
<feature type="transmembrane region" description="Helical" evidence="11">
    <location>
        <begin position="317"/>
        <end position="340"/>
    </location>
</feature>
<evidence type="ECO:0000256" key="3">
    <source>
        <dbReference type="ARBA" id="ARBA00022473"/>
    </source>
</evidence>
<feature type="signal peptide" evidence="12">
    <location>
        <begin position="1"/>
        <end position="18"/>
    </location>
</feature>
<dbReference type="PROSITE" id="PS50038">
    <property type="entry name" value="FZ"/>
    <property type="match status" value="1"/>
</dbReference>
<dbReference type="PANTHER" id="PTHR11309">
    <property type="entry name" value="FRIZZLED"/>
    <property type="match status" value="1"/>
</dbReference>
<sequence>MLLSSLLQLLPLFLSSHALPKLAQLGNAPLQRQASIFERVKAPVCRSIDIPLCRDIPYNRTILPNPFVDGLDPQSLQSQTEHFKPLIRTKCSPHILFFVCSVFAPMCPEQLPQAVTSCRSVCEEVRRDCIKIFNEFDFPWPPVLNCSRFPVPPELCMRPEPTAPERRPPDTLPSANSRRAQVPECPQDLVDLDPADPEAKCAFRCEKSTMFRKDLKEKARLWLMICAFLNVCVASFTVCSFGIDRYRFAFPERSVCFLAFCSLLSSLPHFLRSLFGFDAIACAQLPAGPKFLLLDGPSAASASASSSLPLSLCLLSFLLHFYFSLAASMWWLTLTFTWYLSATRKWAEEAIGRRSVQLHLFAWTVPALFAVFALWTHRLDASELSGLCSVGNADQNALLWLWIVPRSVSTLLGLYLILAGFSSMCKERNCFRRRGTDTSKLEKFMFKMGLFATLYVLPALVASACDLHQLSVLIQWFPHTFACKSRGGAFSGECVRPEQPPGQLQVLGATMGLTAGMASGLWMLSPKTLNSWKRVLPCGGARDNGYRTKKERSGDVARMASLEGERRGANENSGGAAGREFALSRLSSPLRLSNFPPQSSPLRPLLPADLRPLPPPTAVPSSSTVTNGGVPFRCYPTTSHKMWRSFSERE</sequence>
<dbReference type="SMART" id="SM00063">
    <property type="entry name" value="FRI"/>
    <property type="match status" value="1"/>
</dbReference>
<dbReference type="InterPro" id="IPR036790">
    <property type="entry name" value="Frizzled_dom_sf"/>
</dbReference>
<keyword evidence="6 11" id="KW-0472">Membrane</keyword>
<feature type="transmembrane region" description="Helical" evidence="11">
    <location>
        <begin position="221"/>
        <end position="243"/>
    </location>
</feature>
<feature type="transmembrane region" description="Helical" evidence="11">
    <location>
        <begin position="444"/>
        <end position="464"/>
    </location>
</feature>
<dbReference type="GO" id="GO:0035567">
    <property type="term" value="P:non-canonical Wnt signaling pathway"/>
    <property type="evidence" value="ECO:0007669"/>
    <property type="project" value="TreeGrafter"/>
</dbReference>
<evidence type="ECO:0000256" key="10">
    <source>
        <dbReference type="SAM" id="MobiDB-lite"/>
    </source>
</evidence>
<keyword evidence="8" id="KW-0675">Receptor</keyword>
<dbReference type="SMART" id="SM01330">
    <property type="entry name" value="Frizzled"/>
    <property type="match status" value="1"/>
</dbReference>
<dbReference type="PRINTS" id="PR00489">
    <property type="entry name" value="FRIZZLED"/>
</dbReference>
<proteinExistence type="inferred from homology"/>
<accession>A0A914I959</accession>
<evidence type="ECO:0000259" key="14">
    <source>
        <dbReference type="PROSITE" id="PS50261"/>
    </source>
</evidence>
<dbReference type="InterPro" id="IPR020067">
    <property type="entry name" value="Frizzled_dom"/>
</dbReference>
<feature type="domain" description="FZ" evidence="13">
    <location>
        <begin position="40"/>
        <end position="159"/>
    </location>
</feature>
<keyword evidence="15" id="KW-1185">Reference proteome</keyword>
<evidence type="ECO:0000256" key="1">
    <source>
        <dbReference type="ARBA" id="ARBA00004141"/>
    </source>
</evidence>
<feature type="transmembrane region" description="Helical" evidence="11">
    <location>
        <begin position="360"/>
        <end position="377"/>
    </location>
</feature>
<evidence type="ECO:0000256" key="11">
    <source>
        <dbReference type="SAM" id="Phobius"/>
    </source>
</evidence>
<dbReference type="Proteomes" id="UP000887572">
    <property type="component" value="Unplaced"/>
</dbReference>
<keyword evidence="3" id="KW-0217">Developmental protein</keyword>
<comment type="similarity">
    <text evidence="2">Belongs to the G-protein coupled receptor Fz/Smo family.</text>
</comment>
<evidence type="ECO:0000256" key="8">
    <source>
        <dbReference type="ARBA" id="ARBA00023170"/>
    </source>
</evidence>
<dbReference type="InterPro" id="IPR000539">
    <property type="entry name" value="Frizzled/Smoothened_7TM"/>
</dbReference>
<dbReference type="GO" id="GO:0016020">
    <property type="term" value="C:membrane"/>
    <property type="evidence" value="ECO:0007669"/>
    <property type="project" value="UniProtKB-SubCell"/>
</dbReference>
<feature type="region of interest" description="Disordered" evidence="10">
    <location>
        <begin position="159"/>
        <end position="181"/>
    </location>
</feature>
<keyword evidence="7 9" id="KW-1015">Disulfide bond</keyword>
<keyword evidence="12" id="KW-0732">Signal</keyword>
<dbReference type="Pfam" id="PF01392">
    <property type="entry name" value="Fz"/>
    <property type="match status" value="1"/>
</dbReference>
<evidence type="ECO:0000256" key="7">
    <source>
        <dbReference type="ARBA" id="ARBA00023157"/>
    </source>
</evidence>
<keyword evidence="5 11" id="KW-1133">Transmembrane helix</keyword>
<dbReference type="Gene3D" id="1.20.1070.10">
    <property type="entry name" value="Rhodopsin 7-helix transmembrane proteins"/>
    <property type="match status" value="1"/>
</dbReference>
<protein>
    <submittedName>
        <fullName evidence="16">Frizzled-4</fullName>
    </submittedName>
</protein>
<organism evidence="15 16">
    <name type="scientific">Globodera rostochiensis</name>
    <name type="common">Golden nematode worm</name>
    <name type="synonym">Heterodera rostochiensis</name>
    <dbReference type="NCBI Taxonomy" id="31243"/>
    <lineage>
        <taxon>Eukaryota</taxon>
        <taxon>Metazoa</taxon>
        <taxon>Ecdysozoa</taxon>
        <taxon>Nematoda</taxon>
        <taxon>Chromadorea</taxon>
        <taxon>Rhabditida</taxon>
        <taxon>Tylenchina</taxon>
        <taxon>Tylenchomorpha</taxon>
        <taxon>Tylenchoidea</taxon>
        <taxon>Heteroderidae</taxon>
        <taxon>Heteroderinae</taxon>
        <taxon>Globodera</taxon>
    </lineage>
</organism>
<feature type="domain" description="G-protein coupled receptors family 2 profile 2" evidence="14">
    <location>
        <begin position="219"/>
        <end position="460"/>
    </location>
</feature>
<dbReference type="SUPFAM" id="SSF63501">
    <property type="entry name" value="Frizzled cysteine-rich domain"/>
    <property type="match status" value="1"/>
</dbReference>
<comment type="subcellular location">
    <subcellularLocation>
        <location evidence="1">Membrane</location>
        <topology evidence="1">Multi-pass membrane protein</topology>
    </subcellularLocation>
</comment>
<dbReference type="PROSITE" id="PS50261">
    <property type="entry name" value="G_PROTEIN_RECEP_F2_4"/>
    <property type="match status" value="1"/>
</dbReference>
<dbReference type="PANTHER" id="PTHR11309:SF99">
    <property type="entry name" value="FRIZZLED-4"/>
    <property type="match status" value="1"/>
</dbReference>
<comment type="caution">
    <text evidence="9">Lacks conserved residue(s) required for the propagation of feature annotation.</text>
</comment>
<dbReference type="InterPro" id="IPR015526">
    <property type="entry name" value="Frizzled/SFRP"/>
</dbReference>
<feature type="chain" id="PRO_5037055936" evidence="12">
    <location>
        <begin position="19"/>
        <end position="650"/>
    </location>
</feature>
<dbReference type="WBParaSite" id="Gr19_v10_g7783.t1">
    <property type="protein sequence ID" value="Gr19_v10_g7783.t1"/>
    <property type="gene ID" value="Gr19_v10_g7783"/>
</dbReference>
<evidence type="ECO:0000259" key="13">
    <source>
        <dbReference type="PROSITE" id="PS50038"/>
    </source>
</evidence>
<dbReference type="Gene3D" id="1.10.2000.10">
    <property type="entry name" value="Frizzled cysteine-rich domain"/>
    <property type="match status" value="1"/>
</dbReference>
<name>A0A914I959_GLORO</name>
<dbReference type="AlphaFoldDB" id="A0A914I959"/>
<dbReference type="GO" id="GO:0017147">
    <property type="term" value="F:Wnt-protein binding"/>
    <property type="evidence" value="ECO:0007669"/>
    <property type="project" value="TreeGrafter"/>
</dbReference>
<evidence type="ECO:0000256" key="9">
    <source>
        <dbReference type="PROSITE-ProRule" id="PRU00090"/>
    </source>
</evidence>
<evidence type="ECO:0000256" key="12">
    <source>
        <dbReference type="SAM" id="SignalP"/>
    </source>
</evidence>
<evidence type="ECO:0000313" key="16">
    <source>
        <dbReference type="WBParaSite" id="Gr19_v10_g7783.t1"/>
    </source>
</evidence>
<dbReference type="GO" id="GO:0005615">
    <property type="term" value="C:extracellular space"/>
    <property type="evidence" value="ECO:0007669"/>
    <property type="project" value="TreeGrafter"/>
</dbReference>
<evidence type="ECO:0000256" key="5">
    <source>
        <dbReference type="ARBA" id="ARBA00022989"/>
    </source>
</evidence>
<evidence type="ECO:0000256" key="2">
    <source>
        <dbReference type="ARBA" id="ARBA00008077"/>
    </source>
</evidence>